<dbReference type="AlphaFoldDB" id="A0A0C1FPS9"/>
<evidence type="ECO:0000313" key="2">
    <source>
        <dbReference type="EMBL" id="KIA93718.1"/>
    </source>
</evidence>
<name>A0A0C1FPS9_9SPHI</name>
<feature type="signal peptide" evidence="1">
    <location>
        <begin position="1"/>
        <end position="20"/>
    </location>
</feature>
<organism evidence="2 3">
    <name type="scientific">Pedobacter kyungheensis</name>
    <dbReference type="NCBI Taxonomy" id="1069985"/>
    <lineage>
        <taxon>Bacteria</taxon>
        <taxon>Pseudomonadati</taxon>
        <taxon>Bacteroidota</taxon>
        <taxon>Sphingobacteriia</taxon>
        <taxon>Sphingobacteriales</taxon>
        <taxon>Sphingobacteriaceae</taxon>
        <taxon>Pedobacter</taxon>
    </lineage>
</organism>
<dbReference type="RefSeq" id="WP_039476142.1">
    <property type="nucleotide sequence ID" value="NZ_JSYN01000013.1"/>
</dbReference>
<keyword evidence="3" id="KW-1185">Reference proteome</keyword>
<feature type="chain" id="PRO_5002132500" evidence="1">
    <location>
        <begin position="21"/>
        <end position="168"/>
    </location>
</feature>
<comment type="caution">
    <text evidence="2">The sequence shown here is derived from an EMBL/GenBank/DDBJ whole genome shotgun (WGS) entry which is preliminary data.</text>
</comment>
<evidence type="ECO:0000313" key="3">
    <source>
        <dbReference type="Proteomes" id="UP000031246"/>
    </source>
</evidence>
<proteinExistence type="predicted"/>
<dbReference type="Proteomes" id="UP000031246">
    <property type="component" value="Unassembled WGS sequence"/>
</dbReference>
<gene>
    <name evidence="2" type="ORF">OC25_11755</name>
</gene>
<dbReference type="OrthoDB" id="767434at2"/>
<keyword evidence="1" id="KW-0732">Signal</keyword>
<sequence>MLKKTTLLLFLVIGAVKLNAQSKWFKQQISEKVSVNFPVQPKKVNETSYALKDSTGTIYVNSRVDLLPIMKLDVATFNAEIENQKFADEFVVGISGSFPKYKFENPKLIMVSGYRTYAVTARDEENKISLYMNVCFLDGTAYSFSCFLPDGKSVKNKDIFMSTIWLKN</sequence>
<accession>A0A0C1FPS9</accession>
<dbReference type="EMBL" id="JSYN01000013">
    <property type="protein sequence ID" value="KIA93718.1"/>
    <property type="molecule type" value="Genomic_DNA"/>
</dbReference>
<reference evidence="2 3" key="1">
    <citation type="submission" date="2014-10" db="EMBL/GenBank/DDBJ databases">
        <title>Pedobacter Kyungheensis.</title>
        <authorList>
            <person name="Anderson B.M."/>
            <person name="Newman J.D."/>
        </authorList>
    </citation>
    <scope>NUCLEOTIDE SEQUENCE [LARGE SCALE GENOMIC DNA]</scope>
    <source>
        <strain evidence="2 3">KACC 16221</strain>
    </source>
</reference>
<evidence type="ECO:0000256" key="1">
    <source>
        <dbReference type="SAM" id="SignalP"/>
    </source>
</evidence>
<protein>
    <submittedName>
        <fullName evidence="2">Uncharacterized protein</fullName>
    </submittedName>
</protein>